<dbReference type="PANTHER" id="PTHR24252">
    <property type="entry name" value="ACROSIN-RELATED"/>
    <property type="match status" value="1"/>
</dbReference>
<dbReference type="PANTHER" id="PTHR24252:SF7">
    <property type="entry name" value="HYALIN"/>
    <property type="match status" value="1"/>
</dbReference>
<keyword evidence="4" id="KW-1015">Disulfide bond</keyword>
<dbReference type="SUPFAM" id="SSF50494">
    <property type="entry name" value="Trypsin-like serine proteases"/>
    <property type="match status" value="1"/>
</dbReference>
<dbReference type="InterPro" id="IPR033116">
    <property type="entry name" value="TRYPSIN_SER"/>
</dbReference>
<evidence type="ECO:0000256" key="6">
    <source>
        <dbReference type="ARBA" id="ARBA00024195"/>
    </source>
</evidence>
<evidence type="ECO:0000256" key="2">
    <source>
        <dbReference type="ARBA" id="ARBA00022837"/>
    </source>
</evidence>
<dbReference type="InterPro" id="IPR009003">
    <property type="entry name" value="Peptidase_S1_PA"/>
</dbReference>
<dbReference type="InterPro" id="IPR043504">
    <property type="entry name" value="Peptidase_S1_PA_chymotrypsin"/>
</dbReference>
<sequence length="415" mass="45051">MVFFGDICFKLYFWPFLSHFVNNKGFLCPYNRPLTPFPIITLPPGVILTPKPTLPTTPTTVACPTFPVVCLPNGVAPDPRCPCIDPRRGVAVEGTASYNSSSTNGKLVIGNQGGTSSVPLLQTGPVASNDGLVFQKLSEPSPPAASFRSECGISVASTTRLVGGIETIKGKYPWLTALGYKTPSIRFLCSGTLGYKTPSIRFLCSGSLITNKHVLTSAHCITNNLSFVRLGAHNLSTVEPGSLDVSISQSISHEEFDLKSTMNDIAIIVLDKSVRFTDRISTICLPTEPDLQQDFIGYSPFVAGWGAVQYQGPTSNVLQEIQVPVVSLAQCMESYKKVYKTIKFNDRFICAGNGLNDACQGDSGGPLMFPRRNRGSTRFYVIGIVSFGYECSKAGFPGVYTRVTSYLPWIQSKIY</sequence>
<dbReference type="STRING" id="36166.T1GX74"/>
<dbReference type="GO" id="GO:0006508">
    <property type="term" value="P:proteolysis"/>
    <property type="evidence" value="ECO:0007669"/>
    <property type="project" value="InterPro"/>
</dbReference>
<keyword evidence="2" id="KW-0106">Calcium</keyword>
<dbReference type="SMART" id="SM00020">
    <property type="entry name" value="Tryp_SPc"/>
    <property type="match status" value="1"/>
</dbReference>
<dbReference type="PROSITE" id="PS00135">
    <property type="entry name" value="TRYPSIN_SER"/>
    <property type="match status" value="1"/>
</dbReference>
<keyword evidence="1" id="KW-0732">Signal</keyword>
<dbReference type="CDD" id="cd00190">
    <property type="entry name" value="Tryp_SPc"/>
    <property type="match status" value="1"/>
</dbReference>
<organism evidence="8 9">
    <name type="scientific">Megaselia scalaris</name>
    <name type="common">Humpbacked fly</name>
    <name type="synonym">Phora scalaris</name>
    <dbReference type="NCBI Taxonomy" id="36166"/>
    <lineage>
        <taxon>Eukaryota</taxon>
        <taxon>Metazoa</taxon>
        <taxon>Ecdysozoa</taxon>
        <taxon>Arthropoda</taxon>
        <taxon>Hexapoda</taxon>
        <taxon>Insecta</taxon>
        <taxon>Pterygota</taxon>
        <taxon>Neoptera</taxon>
        <taxon>Endopterygota</taxon>
        <taxon>Diptera</taxon>
        <taxon>Brachycera</taxon>
        <taxon>Muscomorpha</taxon>
        <taxon>Platypezoidea</taxon>
        <taxon>Phoridae</taxon>
        <taxon>Megaseliini</taxon>
        <taxon>Megaselia</taxon>
    </lineage>
</organism>
<dbReference type="EnsemblMetazoa" id="MESCA008416-RA">
    <property type="protein sequence ID" value="MESCA008416-PA"/>
    <property type="gene ID" value="MESCA008416"/>
</dbReference>
<evidence type="ECO:0000256" key="5">
    <source>
        <dbReference type="ARBA" id="ARBA00023180"/>
    </source>
</evidence>
<dbReference type="PROSITE" id="PS50240">
    <property type="entry name" value="TRYPSIN_DOM"/>
    <property type="match status" value="1"/>
</dbReference>
<dbReference type="FunFam" id="2.40.10.10:FF:000028">
    <property type="entry name" value="Serine protease easter"/>
    <property type="match status" value="1"/>
</dbReference>
<dbReference type="EMBL" id="CAQQ02153710">
    <property type="status" value="NOT_ANNOTATED_CDS"/>
    <property type="molecule type" value="Genomic_DNA"/>
</dbReference>
<dbReference type="EMBL" id="CAQQ02153711">
    <property type="status" value="NOT_ANNOTATED_CDS"/>
    <property type="molecule type" value="Genomic_DNA"/>
</dbReference>
<dbReference type="HOGENOM" id="CLU_662745_0_0_1"/>
<dbReference type="GO" id="GO:0004252">
    <property type="term" value="F:serine-type endopeptidase activity"/>
    <property type="evidence" value="ECO:0007669"/>
    <property type="project" value="InterPro"/>
</dbReference>
<evidence type="ECO:0000259" key="7">
    <source>
        <dbReference type="PROSITE" id="PS50240"/>
    </source>
</evidence>
<dbReference type="InterPro" id="IPR001314">
    <property type="entry name" value="Peptidase_S1A"/>
</dbReference>
<dbReference type="EMBL" id="CAQQ02153712">
    <property type="status" value="NOT_ANNOTATED_CDS"/>
    <property type="molecule type" value="Genomic_DNA"/>
</dbReference>
<keyword evidence="5" id="KW-0325">Glycoprotein</keyword>
<evidence type="ECO:0000256" key="3">
    <source>
        <dbReference type="ARBA" id="ARBA00023145"/>
    </source>
</evidence>
<dbReference type="PRINTS" id="PR00722">
    <property type="entry name" value="CHYMOTRYPSIN"/>
</dbReference>
<evidence type="ECO:0000256" key="4">
    <source>
        <dbReference type="ARBA" id="ARBA00023157"/>
    </source>
</evidence>
<reference evidence="9" key="1">
    <citation type="submission" date="2013-02" db="EMBL/GenBank/DDBJ databases">
        <authorList>
            <person name="Hughes D."/>
        </authorList>
    </citation>
    <scope>NUCLEOTIDE SEQUENCE</scope>
    <source>
        <strain>Durham</strain>
        <strain evidence="9">NC isolate 2 -- Noor lab</strain>
    </source>
</reference>
<dbReference type="AlphaFoldDB" id="T1GX74"/>
<accession>T1GX74</accession>
<dbReference type="FunFam" id="2.40.10.10:FF:000134">
    <property type="entry name" value="Uncharacterized protein, isoform B"/>
    <property type="match status" value="1"/>
</dbReference>
<name>T1GX74_MEGSC</name>
<dbReference type="Gene3D" id="2.40.10.10">
    <property type="entry name" value="Trypsin-like serine proteases"/>
    <property type="match status" value="1"/>
</dbReference>
<proteinExistence type="inferred from homology"/>
<keyword evidence="3" id="KW-0865">Zymogen</keyword>
<dbReference type="OMA" id="CCALEND"/>
<dbReference type="InterPro" id="IPR001254">
    <property type="entry name" value="Trypsin_dom"/>
</dbReference>
<evidence type="ECO:0000313" key="8">
    <source>
        <dbReference type="EnsemblMetazoa" id="MESCA008416-PA"/>
    </source>
</evidence>
<comment type="similarity">
    <text evidence="6">Belongs to the peptidase S1 family. CLIP subfamily.</text>
</comment>
<protein>
    <recommendedName>
        <fullName evidence="7">Peptidase S1 domain-containing protein</fullName>
    </recommendedName>
</protein>
<dbReference type="Proteomes" id="UP000015102">
    <property type="component" value="Unassembled WGS sequence"/>
</dbReference>
<feature type="domain" description="Peptidase S1" evidence="7">
    <location>
        <begin position="161"/>
        <end position="415"/>
    </location>
</feature>
<evidence type="ECO:0000313" key="9">
    <source>
        <dbReference type="Proteomes" id="UP000015102"/>
    </source>
</evidence>
<evidence type="ECO:0000256" key="1">
    <source>
        <dbReference type="ARBA" id="ARBA00022729"/>
    </source>
</evidence>
<reference evidence="8" key="2">
    <citation type="submission" date="2015-06" db="UniProtKB">
        <authorList>
            <consortium name="EnsemblMetazoa"/>
        </authorList>
    </citation>
    <scope>IDENTIFICATION</scope>
</reference>
<keyword evidence="9" id="KW-1185">Reference proteome</keyword>
<dbReference type="Pfam" id="PF00089">
    <property type="entry name" value="Trypsin"/>
    <property type="match status" value="1"/>
</dbReference>